<organism evidence="1 2">
    <name type="scientific">Pseudomonas putida</name>
    <name type="common">Arthrobacter siderocapsulatus</name>
    <dbReference type="NCBI Taxonomy" id="303"/>
    <lineage>
        <taxon>Bacteria</taxon>
        <taxon>Pseudomonadati</taxon>
        <taxon>Pseudomonadota</taxon>
        <taxon>Gammaproteobacteria</taxon>
        <taxon>Pseudomonadales</taxon>
        <taxon>Pseudomonadaceae</taxon>
        <taxon>Pseudomonas</taxon>
    </lineage>
</organism>
<protein>
    <submittedName>
        <fullName evidence="1">Uncharacterized protein</fullName>
    </submittedName>
</protein>
<evidence type="ECO:0000313" key="2">
    <source>
        <dbReference type="Proteomes" id="UP000077752"/>
    </source>
</evidence>
<name>A0A177SLG9_PSEPU</name>
<dbReference type="Proteomes" id="UP000077752">
    <property type="component" value="Unassembled WGS sequence"/>
</dbReference>
<dbReference type="AlphaFoldDB" id="A0A177SLG9"/>
<sequence>MGIMELVQQGIKYRDALLKCLDDRKRADEPYEVVFVLGKPLREEGGIQSQQLIDSMLSSINGRIIKYQELVDSALNGYAEYINARSSVDKIQRIVEALDEGN</sequence>
<accession>A0A177SLG9</accession>
<dbReference type="EMBL" id="LUCV01000027">
    <property type="protein sequence ID" value="OAI91270.1"/>
    <property type="molecule type" value="Genomic_DNA"/>
</dbReference>
<evidence type="ECO:0000313" key="1">
    <source>
        <dbReference type="EMBL" id="OAI91270.1"/>
    </source>
</evidence>
<proteinExistence type="predicted"/>
<gene>
    <name evidence="1" type="ORF">AYO28_22210</name>
</gene>
<reference evidence="1 2" key="1">
    <citation type="submission" date="2016-03" db="EMBL/GenBank/DDBJ databases">
        <title>Draft Genome Assembly of Pseudomonas putida strain CBF10-2.</title>
        <authorList>
            <person name="Iyer R.S."/>
            <person name="Damania A."/>
        </authorList>
    </citation>
    <scope>NUCLEOTIDE SEQUENCE [LARGE SCALE GENOMIC DNA]</scope>
    <source>
        <strain evidence="1 2">CBF10-2</strain>
    </source>
</reference>
<comment type="caution">
    <text evidence="1">The sequence shown here is derived from an EMBL/GenBank/DDBJ whole genome shotgun (WGS) entry which is preliminary data.</text>
</comment>